<feature type="non-terminal residue" evidence="3">
    <location>
        <position position="1"/>
    </location>
</feature>
<evidence type="ECO:0000256" key="1">
    <source>
        <dbReference type="PROSITE-ProRule" id="PRU00221"/>
    </source>
</evidence>
<dbReference type="SUPFAM" id="SSF50998">
    <property type="entry name" value="Quinoprotein alcohol dehydrogenase-like"/>
    <property type="match status" value="1"/>
</dbReference>
<dbReference type="Pfam" id="PF00400">
    <property type="entry name" value="WD40"/>
    <property type="match status" value="2"/>
</dbReference>
<protein>
    <recommendedName>
        <fullName evidence="5">Mitogen-activated protein kinase-binding protein 1</fullName>
    </recommendedName>
</protein>
<organism evidence="3 4">
    <name type="scientific">Ambrosia artemisiifolia</name>
    <name type="common">Common ragweed</name>
    <dbReference type="NCBI Taxonomy" id="4212"/>
    <lineage>
        <taxon>Eukaryota</taxon>
        <taxon>Viridiplantae</taxon>
        <taxon>Streptophyta</taxon>
        <taxon>Embryophyta</taxon>
        <taxon>Tracheophyta</taxon>
        <taxon>Spermatophyta</taxon>
        <taxon>Magnoliopsida</taxon>
        <taxon>eudicotyledons</taxon>
        <taxon>Gunneridae</taxon>
        <taxon>Pentapetalae</taxon>
        <taxon>asterids</taxon>
        <taxon>campanulids</taxon>
        <taxon>Asterales</taxon>
        <taxon>Asteraceae</taxon>
        <taxon>Asteroideae</taxon>
        <taxon>Heliantheae alliance</taxon>
        <taxon>Heliantheae</taxon>
        <taxon>Ambrosia</taxon>
    </lineage>
</organism>
<evidence type="ECO:0000256" key="2">
    <source>
        <dbReference type="SAM" id="MobiDB-lite"/>
    </source>
</evidence>
<dbReference type="InterPro" id="IPR011047">
    <property type="entry name" value="Quinoprotein_ADH-like_sf"/>
</dbReference>
<sequence>MFTTPKTTNKVYWVLQDKKINILDIAAGQVIRSFKQGGDFGDPNKVCIDPSCSYVVCSYSDRSICMYDIASGEMVARAMGHSEAINGIIFLPDCKHMVSAGSDGCIFVWKVPALLTSRMLQRIKESSCPFSPNIISQRTTVDRIKYYEENYLRSRSTGITMLREGMCPQETPTFRFSISRLPQWAKSKVTSPFVTPLDPIPSEEVRLEDHSPSKSTSAGNAPMNLSLHTPSNHNQRLSRSPCDPSYSKDSTAQATCRSFALDKRWFTIHTVCLDLLNSPEAYNVKEQMVPLSSDL</sequence>
<feature type="region of interest" description="Disordered" evidence="2">
    <location>
        <begin position="200"/>
        <end position="246"/>
    </location>
</feature>
<dbReference type="Proteomes" id="UP001206925">
    <property type="component" value="Unassembled WGS sequence"/>
</dbReference>
<keyword evidence="1" id="KW-0853">WD repeat</keyword>
<comment type="caution">
    <text evidence="3">The sequence shown here is derived from an EMBL/GenBank/DDBJ whole genome shotgun (WGS) entry which is preliminary data.</text>
</comment>
<dbReference type="Gene3D" id="2.130.10.10">
    <property type="entry name" value="YVTN repeat-like/Quinoprotein amine dehydrogenase"/>
    <property type="match status" value="1"/>
</dbReference>
<dbReference type="AlphaFoldDB" id="A0AAD5DAS3"/>
<dbReference type="InterPro" id="IPR015943">
    <property type="entry name" value="WD40/YVTN_repeat-like_dom_sf"/>
</dbReference>
<dbReference type="PANTHER" id="PTHR45589">
    <property type="entry name" value="WD REPEAT DOMAIN 62, ISOFORM G"/>
    <property type="match status" value="1"/>
</dbReference>
<evidence type="ECO:0000313" key="4">
    <source>
        <dbReference type="Proteomes" id="UP001206925"/>
    </source>
</evidence>
<dbReference type="SMART" id="SM00320">
    <property type="entry name" value="WD40"/>
    <property type="match status" value="2"/>
</dbReference>
<proteinExistence type="predicted"/>
<dbReference type="PROSITE" id="PS50082">
    <property type="entry name" value="WD_REPEATS_2"/>
    <property type="match status" value="1"/>
</dbReference>
<dbReference type="PROSITE" id="PS50294">
    <property type="entry name" value="WD_REPEATS_REGION"/>
    <property type="match status" value="1"/>
</dbReference>
<dbReference type="InterPro" id="IPR001680">
    <property type="entry name" value="WD40_rpt"/>
</dbReference>
<accession>A0AAD5DAS3</accession>
<dbReference type="EMBL" id="JAMZMK010000610">
    <property type="protein sequence ID" value="KAI7756060.1"/>
    <property type="molecule type" value="Genomic_DNA"/>
</dbReference>
<feature type="compositionally biased region" description="Basic and acidic residues" evidence="2">
    <location>
        <begin position="203"/>
        <end position="212"/>
    </location>
</feature>
<gene>
    <name evidence="3" type="ORF">M8C21_019789</name>
</gene>
<feature type="compositionally biased region" description="Polar residues" evidence="2">
    <location>
        <begin position="226"/>
        <end position="238"/>
    </location>
</feature>
<name>A0AAD5DAS3_AMBAR</name>
<keyword evidence="4" id="KW-1185">Reference proteome</keyword>
<evidence type="ECO:0008006" key="5">
    <source>
        <dbReference type="Google" id="ProtNLM"/>
    </source>
</evidence>
<dbReference type="InterPro" id="IPR052779">
    <property type="entry name" value="WDR62"/>
</dbReference>
<feature type="repeat" description="WD" evidence="1">
    <location>
        <begin position="78"/>
        <end position="111"/>
    </location>
</feature>
<dbReference type="PANTHER" id="PTHR45589:SF1">
    <property type="entry name" value="WD REPEAT DOMAIN 62, ISOFORM G"/>
    <property type="match status" value="1"/>
</dbReference>
<reference evidence="3" key="1">
    <citation type="submission" date="2022-06" db="EMBL/GenBank/DDBJ databases">
        <title>Uncovering the hologenomic basis of an extraordinary plant invasion.</title>
        <authorList>
            <person name="Bieker V.C."/>
            <person name="Martin M.D."/>
            <person name="Gilbert T."/>
            <person name="Hodgins K."/>
            <person name="Battlay P."/>
            <person name="Petersen B."/>
            <person name="Wilson J."/>
        </authorList>
    </citation>
    <scope>NUCLEOTIDE SEQUENCE</scope>
    <source>
        <strain evidence="3">AA19_3_7</strain>
        <tissue evidence="3">Leaf</tissue>
    </source>
</reference>
<evidence type="ECO:0000313" key="3">
    <source>
        <dbReference type="EMBL" id="KAI7756060.1"/>
    </source>
</evidence>